<evidence type="ECO:0000259" key="8">
    <source>
        <dbReference type="Pfam" id="PF02463"/>
    </source>
</evidence>
<dbReference type="AlphaFoldDB" id="K0R031"/>
<feature type="compositionally biased region" description="Basic and acidic residues" evidence="7">
    <location>
        <begin position="13"/>
        <end position="48"/>
    </location>
</feature>
<feature type="non-terminal residue" evidence="9">
    <location>
        <position position="1"/>
    </location>
</feature>
<reference evidence="9 10" key="1">
    <citation type="journal article" date="2012" name="Genome Biol.">
        <title>Genome and low-iron response of an oceanic diatom adapted to chronic iron limitation.</title>
        <authorList>
            <person name="Lommer M."/>
            <person name="Specht M."/>
            <person name="Roy A.S."/>
            <person name="Kraemer L."/>
            <person name="Andreson R."/>
            <person name="Gutowska M.A."/>
            <person name="Wolf J."/>
            <person name="Bergner S.V."/>
            <person name="Schilhabel M.B."/>
            <person name="Klostermeier U.C."/>
            <person name="Beiko R.G."/>
            <person name="Rosenstiel P."/>
            <person name="Hippler M."/>
            <person name="Laroche J."/>
        </authorList>
    </citation>
    <scope>NUCLEOTIDE SEQUENCE [LARGE SCALE GENOMIC DNA]</scope>
    <source>
        <strain evidence="9 10">CCMP1005</strain>
    </source>
</reference>
<gene>
    <name evidence="9" type="ORF">THAOC_36503</name>
</gene>
<evidence type="ECO:0000256" key="4">
    <source>
        <dbReference type="ARBA" id="ARBA00023242"/>
    </source>
</evidence>
<dbReference type="GO" id="GO:0005634">
    <property type="term" value="C:nucleus"/>
    <property type="evidence" value="ECO:0007669"/>
    <property type="project" value="UniProtKB-SubCell"/>
</dbReference>
<feature type="region of interest" description="Disordered" evidence="7">
    <location>
        <begin position="199"/>
        <end position="262"/>
    </location>
</feature>
<sequence length="545" mass="61668">GSPQSSKKTFANLEKKQAEAEEGVKDASEEAEERRQKVRDVEDEHFAPFREETGIKDLRAYDEAIGKAREDFVKQRTDVREHLAKLTAKKKYEDDKDFEAKLDKAQKKKEKTEEDLAEAIETEEKLSSKVAEVKAKLADAEATLKLAMDAEKEKDEVVRDARKELKEAEGDASKITKSMNNEEGDLAVLRSKLHETLQKARVDEVELPMLDEDDVPSDDDDTDKGSESRSRFSGSLSQSNTQESAFSTHFSQRESNKIRLDRKEASRVDFSNMDEDLKTRRSQAEEEKLQKKFESKISKLNQEIEGIAPNMKAADAFNEITEKVKSGMDEFDTAKETGRNATDKFNKVRKARASKFNTAFKKIDAALKVIYTDMTKSSKHPLGGNAYLSLDDTDEPYLSGMKFNAMPPMKRFRDMEQLSGGEKTVAALSLLFAIHSFRPAPFFIMDEVDAALDNVNVLKVCNYIQQRSSDFQCIVISLKDMFYERSESLVGICRDVSSNSSRTMTLDLTKFDRKKKAKRALEDPEDDDATALSKRSKVSSDEEEG</sequence>
<evidence type="ECO:0000313" key="9">
    <source>
        <dbReference type="EMBL" id="EJK44920.1"/>
    </source>
</evidence>
<dbReference type="SUPFAM" id="SSF52540">
    <property type="entry name" value="P-loop containing nucleoside triphosphate hydrolases"/>
    <property type="match status" value="1"/>
</dbReference>
<evidence type="ECO:0000256" key="5">
    <source>
        <dbReference type="ARBA" id="ARBA00023306"/>
    </source>
</evidence>
<evidence type="ECO:0000256" key="3">
    <source>
        <dbReference type="ARBA" id="ARBA00022776"/>
    </source>
</evidence>
<comment type="caution">
    <text evidence="9">The sequence shown here is derived from an EMBL/GenBank/DDBJ whole genome shotgun (WGS) entry which is preliminary data.</text>
</comment>
<keyword evidence="3" id="KW-0498">Mitosis</keyword>
<dbReference type="GO" id="GO:0007062">
    <property type="term" value="P:sister chromatid cohesion"/>
    <property type="evidence" value="ECO:0007669"/>
    <property type="project" value="TreeGrafter"/>
</dbReference>
<dbReference type="Proteomes" id="UP000266841">
    <property type="component" value="Unassembled WGS sequence"/>
</dbReference>
<accession>K0R031</accession>
<keyword evidence="5" id="KW-0131">Cell cycle</keyword>
<keyword evidence="2" id="KW-0132">Cell division</keyword>
<feature type="compositionally biased region" description="Acidic residues" evidence="7">
    <location>
        <begin position="205"/>
        <end position="222"/>
    </location>
</feature>
<evidence type="ECO:0000256" key="1">
    <source>
        <dbReference type="ARBA" id="ARBA00004123"/>
    </source>
</evidence>
<dbReference type="GO" id="GO:0003677">
    <property type="term" value="F:DNA binding"/>
    <property type="evidence" value="ECO:0007669"/>
    <property type="project" value="TreeGrafter"/>
</dbReference>
<dbReference type="PANTHER" id="PTHR18937">
    <property type="entry name" value="STRUCTURAL MAINTENANCE OF CHROMOSOMES SMC FAMILY MEMBER"/>
    <property type="match status" value="1"/>
</dbReference>
<dbReference type="Gene3D" id="3.40.50.300">
    <property type="entry name" value="P-loop containing nucleotide triphosphate hydrolases"/>
    <property type="match status" value="1"/>
</dbReference>
<feature type="region of interest" description="Disordered" evidence="7">
    <location>
        <begin position="516"/>
        <end position="545"/>
    </location>
</feature>
<dbReference type="InterPro" id="IPR003395">
    <property type="entry name" value="RecF/RecN/SMC_N"/>
</dbReference>
<evidence type="ECO:0000256" key="6">
    <source>
        <dbReference type="SAM" id="Coils"/>
    </source>
</evidence>
<keyword evidence="4" id="KW-0539">Nucleus</keyword>
<comment type="subcellular location">
    <subcellularLocation>
        <location evidence="1">Nucleus</location>
    </subcellularLocation>
</comment>
<evidence type="ECO:0000313" key="10">
    <source>
        <dbReference type="Proteomes" id="UP000266841"/>
    </source>
</evidence>
<organism evidence="9 10">
    <name type="scientific">Thalassiosira oceanica</name>
    <name type="common">Marine diatom</name>
    <dbReference type="NCBI Taxonomy" id="159749"/>
    <lineage>
        <taxon>Eukaryota</taxon>
        <taxon>Sar</taxon>
        <taxon>Stramenopiles</taxon>
        <taxon>Ochrophyta</taxon>
        <taxon>Bacillariophyta</taxon>
        <taxon>Coscinodiscophyceae</taxon>
        <taxon>Thalassiosirophycidae</taxon>
        <taxon>Thalassiosirales</taxon>
        <taxon>Thalassiosiraceae</taxon>
        <taxon>Thalassiosira</taxon>
    </lineage>
</organism>
<dbReference type="GO" id="GO:0008278">
    <property type="term" value="C:cohesin complex"/>
    <property type="evidence" value="ECO:0007669"/>
    <property type="project" value="TreeGrafter"/>
</dbReference>
<dbReference type="InterPro" id="IPR027417">
    <property type="entry name" value="P-loop_NTPase"/>
</dbReference>
<feature type="domain" description="RecF/RecN/SMC N-terminal" evidence="8">
    <location>
        <begin position="224"/>
        <end position="494"/>
    </location>
</feature>
<name>K0R031_THAOC</name>
<feature type="compositionally biased region" description="Basic and acidic residues" evidence="7">
    <location>
        <begin position="251"/>
        <end position="262"/>
    </location>
</feature>
<dbReference type="OrthoDB" id="5575062at2759"/>
<protein>
    <recommendedName>
        <fullName evidence="8">RecF/RecN/SMC N-terminal domain-containing protein</fullName>
    </recommendedName>
</protein>
<dbReference type="OMA" id="TEQCELE"/>
<feature type="compositionally biased region" description="Polar residues" evidence="7">
    <location>
        <begin position="240"/>
        <end position="250"/>
    </location>
</feature>
<feature type="region of interest" description="Disordered" evidence="7">
    <location>
        <begin position="1"/>
        <end position="48"/>
    </location>
</feature>
<evidence type="ECO:0000256" key="2">
    <source>
        <dbReference type="ARBA" id="ARBA00022618"/>
    </source>
</evidence>
<dbReference type="Pfam" id="PF02463">
    <property type="entry name" value="SMC_N"/>
    <property type="match status" value="1"/>
</dbReference>
<keyword evidence="10" id="KW-1185">Reference proteome</keyword>
<feature type="coiled-coil region" evidence="6">
    <location>
        <begin position="95"/>
        <end position="178"/>
    </location>
</feature>
<proteinExistence type="predicted"/>
<evidence type="ECO:0000256" key="7">
    <source>
        <dbReference type="SAM" id="MobiDB-lite"/>
    </source>
</evidence>
<dbReference type="GO" id="GO:0051301">
    <property type="term" value="P:cell division"/>
    <property type="evidence" value="ECO:0007669"/>
    <property type="project" value="UniProtKB-KW"/>
</dbReference>
<keyword evidence="6" id="KW-0175">Coiled coil</keyword>
<dbReference type="eggNOG" id="KOG0018">
    <property type="taxonomic scope" value="Eukaryota"/>
</dbReference>
<dbReference type="EMBL" id="AGNL01049045">
    <property type="protein sequence ID" value="EJK44920.1"/>
    <property type="molecule type" value="Genomic_DNA"/>
</dbReference>
<dbReference type="PANTHER" id="PTHR18937:SF12">
    <property type="entry name" value="STRUCTURAL MAINTENANCE OF CHROMOSOMES PROTEIN"/>
    <property type="match status" value="1"/>
</dbReference>